<evidence type="ECO:0000313" key="3">
    <source>
        <dbReference type="Proteomes" id="UP001163046"/>
    </source>
</evidence>
<reference evidence="2" key="1">
    <citation type="submission" date="2023-01" db="EMBL/GenBank/DDBJ databases">
        <title>Genome assembly of the deep-sea coral Lophelia pertusa.</title>
        <authorList>
            <person name="Herrera S."/>
            <person name="Cordes E."/>
        </authorList>
    </citation>
    <scope>NUCLEOTIDE SEQUENCE</scope>
    <source>
        <strain evidence="2">USNM1676648</strain>
        <tissue evidence="2">Polyp</tissue>
    </source>
</reference>
<keyword evidence="3" id="KW-1185">Reference proteome</keyword>
<feature type="compositionally biased region" description="Polar residues" evidence="1">
    <location>
        <begin position="237"/>
        <end position="246"/>
    </location>
</feature>
<dbReference type="AlphaFoldDB" id="A0A9W9Z988"/>
<gene>
    <name evidence="2" type="ORF">OS493_030395</name>
</gene>
<accession>A0A9W9Z988</accession>
<protein>
    <submittedName>
        <fullName evidence="2">Uncharacterized protein</fullName>
    </submittedName>
</protein>
<evidence type="ECO:0000256" key="1">
    <source>
        <dbReference type="SAM" id="MobiDB-lite"/>
    </source>
</evidence>
<evidence type="ECO:0000313" key="2">
    <source>
        <dbReference type="EMBL" id="KAJ7377195.1"/>
    </source>
</evidence>
<feature type="region of interest" description="Disordered" evidence="1">
    <location>
        <begin position="208"/>
        <end position="246"/>
    </location>
</feature>
<comment type="caution">
    <text evidence="2">The sequence shown here is derived from an EMBL/GenBank/DDBJ whole genome shotgun (WGS) entry which is preliminary data.</text>
</comment>
<dbReference type="EMBL" id="MU826382">
    <property type="protein sequence ID" value="KAJ7377195.1"/>
    <property type="molecule type" value="Genomic_DNA"/>
</dbReference>
<dbReference type="Proteomes" id="UP001163046">
    <property type="component" value="Unassembled WGS sequence"/>
</dbReference>
<name>A0A9W9Z988_9CNID</name>
<sequence>MKKEFVFGTGLAYVQIDEEMKKFDIDRKEYKTKWKYLPFLATINANDSTTKGFDTMKKALTSIEVVEDDNGISAAKTPKKMLRQEFEKKKMLVLNKAVGIVNEHKKASEPLSEEEHFGMIVAKTLARLSGKNKLLTKKKINDILFEAEFQQDQASGQNLHHQTALHWTPEEEANKVLDAFVKDLRKSGKIGGVIHKKTISKQQVQKLFESSGTMSRRHKKSSTAAKNSMVLPWNLLRKTSQKTSEK</sequence>
<organism evidence="2 3">
    <name type="scientific">Desmophyllum pertusum</name>
    <dbReference type="NCBI Taxonomy" id="174260"/>
    <lineage>
        <taxon>Eukaryota</taxon>
        <taxon>Metazoa</taxon>
        <taxon>Cnidaria</taxon>
        <taxon>Anthozoa</taxon>
        <taxon>Hexacorallia</taxon>
        <taxon>Scleractinia</taxon>
        <taxon>Caryophylliina</taxon>
        <taxon>Caryophylliidae</taxon>
        <taxon>Desmophyllum</taxon>
    </lineage>
</organism>
<dbReference type="OrthoDB" id="5978065at2759"/>
<proteinExistence type="predicted"/>